<accession>A0ABN0YMP4</accession>
<dbReference type="Proteomes" id="UP001500879">
    <property type="component" value="Unassembled WGS sequence"/>
</dbReference>
<sequence>MTDTDNPVVAAVPGGGWVAEWGTDVEHVVAQSTVLCWLVRADGTMTPMVADAASGTAHPATRPWGRYSFLGLKE</sequence>
<evidence type="ECO:0000313" key="2">
    <source>
        <dbReference type="Proteomes" id="UP001500879"/>
    </source>
</evidence>
<keyword evidence="2" id="KW-1185">Reference proteome</keyword>
<dbReference type="RefSeq" id="WP_344022801.1">
    <property type="nucleotide sequence ID" value="NZ_BAAABX010000023.1"/>
</dbReference>
<name>A0ABN0YMP4_9ACTN</name>
<reference evidence="1 2" key="1">
    <citation type="journal article" date="2019" name="Int. J. Syst. Evol. Microbiol.">
        <title>The Global Catalogue of Microorganisms (GCM) 10K type strain sequencing project: providing services to taxonomists for standard genome sequencing and annotation.</title>
        <authorList>
            <consortium name="The Broad Institute Genomics Platform"/>
            <consortium name="The Broad Institute Genome Sequencing Center for Infectious Disease"/>
            <person name="Wu L."/>
            <person name="Ma J."/>
        </authorList>
    </citation>
    <scope>NUCLEOTIDE SEQUENCE [LARGE SCALE GENOMIC DNA]</scope>
    <source>
        <strain evidence="1 2">JCM 4788</strain>
    </source>
</reference>
<proteinExistence type="predicted"/>
<comment type="caution">
    <text evidence="1">The sequence shown here is derived from an EMBL/GenBank/DDBJ whole genome shotgun (WGS) entry which is preliminary data.</text>
</comment>
<evidence type="ECO:0000313" key="1">
    <source>
        <dbReference type="EMBL" id="GAA0401320.1"/>
    </source>
</evidence>
<dbReference type="EMBL" id="BAAABX010000023">
    <property type="protein sequence ID" value="GAA0401320.1"/>
    <property type="molecule type" value="Genomic_DNA"/>
</dbReference>
<protein>
    <submittedName>
        <fullName evidence="1">Uncharacterized protein</fullName>
    </submittedName>
</protein>
<organism evidence="1 2">
    <name type="scientific">Streptomyces luteireticuli</name>
    <dbReference type="NCBI Taxonomy" id="173858"/>
    <lineage>
        <taxon>Bacteria</taxon>
        <taxon>Bacillati</taxon>
        <taxon>Actinomycetota</taxon>
        <taxon>Actinomycetes</taxon>
        <taxon>Kitasatosporales</taxon>
        <taxon>Streptomycetaceae</taxon>
        <taxon>Streptomyces</taxon>
    </lineage>
</organism>
<gene>
    <name evidence="1" type="ORF">GCM10010357_22990</name>
</gene>